<keyword evidence="10" id="KW-1185">Reference proteome</keyword>
<feature type="transmembrane region" description="Helical" evidence="7">
    <location>
        <begin position="314"/>
        <end position="333"/>
    </location>
</feature>
<dbReference type="FunFam" id="1.20.1740.10:FF:000039">
    <property type="entry name" value="Neutral amino acid transporter (Eurofung)"/>
    <property type="match status" value="1"/>
</dbReference>
<dbReference type="Proteomes" id="UP000288168">
    <property type="component" value="Unassembled WGS sequence"/>
</dbReference>
<dbReference type="Gene3D" id="1.20.1740.10">
    <property type="entry name" value="Amino acid/polyamine transporter I"/>
    <property type="match status" value="1"/>
</dbReference>
<evidence type="ECO:0000256" key="6">
    <source>
        <dbReference type="SAM" id="MobiDB-lite"/>
    </source>
</evidence>
<gene>
    <name evidence="9" type="ORF">CEP54_013947</name>
</gene>
<dbReference type="Pfam" id="PF01490">
    <property type="entry name" value="Aa_trans"/>
    <property type="match status" value="1"/>
</dbReference>
<feature type="transmembrane region" description="Helical" evidence="7">
    <location>
        <begin position="381"/>
        <end position="407"/>
    </location>
</feature>
<dbReference type="OrthoDB" id="40134at2759"/>
<dbReference type="InterPro" id="IPR013057">
    <property type="entry name" value="AA_transpt_TM"/>
</dbReference>
<dbReference type="AlphaFoldDB" id="A0A428NZV6"/>
<evidence type="ECO:0000313" key="10">
    <source>
        <dbReference type="Proteomes" id="UP000288168"/>
    </source>
</evidence>
<evidence type="ECO:0000256" key="5">
    <source>
        <dbReference type="ARBA" id="ARBA00023136"/>
    </source>
</evidence>
<feature type="domain" description="Amino acid transporter transmembrane" evidence="8">
    <location>
        <begin position="51"/>
        <end position="447"/>
    </location>
</feature>
<evidence type="ECO:0000259" key="8">
    <source>
        <dbReference type="Pfam" id="PF01490"/>
    </source>
</evidence>
<evidence type="ECO:0000256" key="2">
    <source>
        <dbReference type="ARBA" id="ARBA00008066"/>
    </source>
</evidence>
<dbReference type="EMBL" id="NKCI01000243">
    <property type="protein sequence ID" value="RSL46210.1"/>
    <property type="molecule type" value="Genomic_DNA"/>
</dbReference>
<feature type="transmembrane region" description="Helical" evidence="7">
    <location>
        <begin position="79"/>
        <end position="97"/>
    </location>
</feature>
<dbReference type="GO" id="GO:0016020">
    <property type="term" value="C:membrane"/>
    <property type="evidence" value="ECO:0007669"/>
    <property type="project" value="UniProtKB-SubCell"/>
</dbReference>
<keyword evidence="3 7" id="KW-0812">Transmembrane</keyword>
<keyword evidence="5 7" id="KW-0472">Membrane</keyword>
<organism evidence="9 10">
    <name type="scientific">Fusarium duplospermum</name>
    <dbReference type="NCBI Taxonomy" id="1325734"/>
    <lineage>
        <taxon>Eukaryota</taxon>
        <taxon>Fungi</taxon>
        <taxon>Dikarya</taxon>
        <taxon>Ascomycota</taxon>
        <taxon>Pezizomycotina</taxon>
        <taxon>Sordariomycetes</taxon>
        <taxon>Hypocreomycetidae</taxon>
        <taxon>Hypocreales</taxon>
        <taxon>Nectriaceae</taxon>
        <taxon>Fusarium</taxon>
        <taxon>Fusarium solani species complex</taxon>
    </lineage>
</organism>
<evidence type="ECO:0000256" key="3">
    <source>
        <dbReference type="ARBA" id="ARBA00022692"/>
    </source>
</evidence>
<feature type="region of interest" description="Disordered" evidence="6">
    <location>
        <begin position="1"/>
        <end position="25"/>
    </location>
</feature>
<evidence type="ECO:0000256" key="7">
    <source>
        <dbReference type="SAM" id="Phobius"/>
    </source>
</evidence>
<evidence type="ECO:0000256" key="1">
    <source>
        <dbReference type="ARBA" id="ARBA00004141"/>
    </source>
</evidence>
<comment type="caution">
    <text evidence="9">The sequence shown here is derived from an EMBL/GenBank/DDBJ whole genome shotgun (WGS) entry which is preliminary data.</text>
</comment>
<feature type="transmembrane region" description="Helical" evidence="7">
    <location>
        <begin position="419"/>
        <end position="447"/>
    </location>
</feature>
<dbReference type="PANTHER" id="PTHR22950">
    <property type="entry name" value="AMINO ACID TRANSPORTER"/>
    <property type="match status" value="1"/>
</dbReference>
<reference evidence="9 10" key="1">
    <citation type="submission" date="2017-06" db="EMBL/GenBank/DDBJ databases">
        <title>Comparative genomic analysis of Ambrosia Fusariam Clade fungi.</title>
        <authorList>
            <person name="Stajich J.E."/>
            <person name="Carrillo J."/>
            <person name="Kijimoto T."/>
            <person name="Eskalen A."/>
            <person name="O'Donnell K."/>
            <person name="Kasson M."/>
        </authorList>
    </citation>
    <scope>NUCLEOTIDE SEQUENCE [LARGE SCALE GENOMIC DNA]</scope>
    <source>
        <strain evidence="9 10">NRRL62584</strain>
    </source>
</reference>
<protein>
    <recommendedName>
        <fullName evidence="8">Amino acid transporter transmembrane domain-containing protein</fullName>
    </recommendedName>
</protein>
<feature type="compositionally biased region" description="Basic and acidic residues" evidence="6">
    <location>
        <begin position="9"/>
        <end position="25"/>
    </location>
</feature>
<dbReference type="STRING" id="1325734.A0A428NZV6"/>
<keyword evidence="4 7" id="KW-1133">Transmembrane helix</keyword>
<feature type="transmembrane region" description="Helical" evidence="7">
    <location>
        <begin position="189"/>
        <end position="211"/>
    </location>
</feature>
<comment type="subcellular location">
    <subcellularLocation>
        <location evidence="1">Membrane</location>
        <topology evidence="1">Multi-pass membrane protein</topology>
    </subcellularLocation>
</comment>
<accession>A0A428NZV6</accession>
<feature type="transmembrane region" description="Helical" evidence="7">
    <location>
        <begin position="130"/>
        <end position="152"/>
    </location>
</feature>
<dbReference type="GO" id="GO:0015179">
    <property type="term" value="F:L-amino acid transmembrane transporter activity"/>
    <property type="evidence" value="ECO:0007669"/>
    <property type="project" value="TreeGrafter"/>
</dbReference>
<evidence type="ECO:0000256" key="4">
    <source>
        <dbReference type="ARBA" id="ARBA00022989"/>
    </source>
</evidence>
<name>A0A428NZV6_9HYPO</name>
<feature type="transmembrane region" description="Helical" evidence="7">
    <location>
        <begin position="239"/>
        <end position="260"/>
    </location>
</feature>
<proteinExistence type="inferred from homology"/>
<evidence type="ECO:0000313" key="9">
    <source>
        <dbReference type="EMBL" id="RSL46210.1"/>
    </source>
</evidence>
<comment type="similarity">
    <text evidence="2">Belongs to the amino acid/polyamine transporter 2 family.</text>
</comment>
<feature type="transmembrane region" description="Helical" evidence="7">
    <location>
        <begin position="354"/>
        <end position="375"/>
    </location>
</feature>
<sequence>MTFVQDDITSTKEKPPVSVPSDHEVGNVSNNIQHDAVFGEITDEGPNYRNVGWIGTVGLMMKTQIGLGVLSLPSVLDTLGLIPGVIILYVIAGITPWSDYMVGVFKRNHPDVYGVDDVGQLLFGRIGKELFAAAFMGQYVMTAGSAMLSLSIGFNALSNHGACTAVFVAVAFVLVLACASLRTLGNITWVAITGVFSIITGVLIVTISVSVQDQPPSAPTDVEWKSDYKLIGDPTFLEAVSAIAAIIFAYAGTGAFFPIIAEMKDPRQYTRALMVCQTLVTIVYVVVAVVVYYYCGSYIASPALGPAGPVIKKVAYGIALPGLLVSGGLLTHVSSKYVFVRALRGTKHLASNSVTHWAPWLGCTVGISLIAYILASAIPVFGGIVSLAGALFGTLLSFQPMGCMWLYDNWSKGKQNPTMRWGLMVGWSVFVIVSGTFLIIAGTYGAIQGIIDSYRAEGGSAAWSCADNSNSS</sequence>
<dbReference type="PANTHER" id="PTHR22950:SF683">
    <property type="entry name" value="AMINO ACID TRANSPORTER (EUROFUNG)"/>
    <property type="match status" value="1"/>
</dbReference>
<feature type="transmembrane region" description="Helical" evidence="7">
    <location>
        <begin position="272"/>
        <end position="294"/>
    </location>
</feature>
<feature type="transmembrane region" description="Helical" evidence="7">
    <location>
        <begin position="158"/>
        <end position="177"/>
    </location>
</feature>